<name>A0ACC0WAZ4_9STRA</name>
<evidence type="ECO:0000313" key="2">
    <source>
        <dbReference type="Proteomes" id="UP001163321"/>
    </source>
</evidence>
<proteinExistence type="predicted"/>
<comment type="caution">
    <text evidence="1">The sequence shown here is derived from an EMBL/GenBank/DDBJ whole genome shotgun (WGS) entry which is preliminary data.</text>
</comment>
<protein>
    <submittedName>
        <fullName evidence="1">Uncharacterized protein</fullName>
    </submittedName>
</protein>
<dbReference type="EMBL" id="CM047582">
    <property type="protein sequence ID" value="KAI9914871.1"/>
    <property type="molecule type" value="Genomic_DNA"/>
</dbReference>
<reference evidence="1 2" key="1">
    <citation type="journal article" date="2022" name="bioRxiv">
        <title>The genome of the oomycete Peronosclerospora sorghi, a cosmopolitan pathogen of maize and sorghum, is inflated with dispersed pseudogenes.</title>
        <authorList>
            <person name="Fletcher K."/>
            <person name="Martin F."/>
            <person name="Isakeit T."/>
            <person name="Cavanaugh K."/>
            <person name="Magill C."/>
            <person name="Michelmore R."/>
        </authorList>
    </citation>
    <scope>NUCLEOTIDE SEQUENCE [LARGE SCALE GENOMIC DNA]</scope>
    <source>
        <strain evidence="1">P6</strain>
    </source>
</reference>
<organism evidence="1 2">
    <name type="scientific">Peronosclerospora sorghi</name>
    <dbReference type="NCBI Taxonomy" id="230839"/>
    <lineage>
        <taxon>Eukaryota</taxon>
        <taxon>Sar</taxon>
        <taxon>Stramenopiles</taxon>
        <taxon>Oomycota</taxon>
        <taxon>Peronosporomycetes</taxon>
        <taxon>Peronosporales</taxon>
        <taxon>Peronosporaceae</taxon>
        <taxon>Peronosclerospora</taxon>
    </lineage>
</organism>
<keyword evidence="2" id="KW-1185">Reference proteome</keyword>
<gene>
    <name evidence="1" type="ORF">PsorP6_008017</name>
</gene>
<evidence type="ECO:0000313" key="1">
    <source>
        <dbReference type="EMBL" id="KAI9914871.1"/>
    </source>
</evidence>
<accession>A0ACC0WAZ4</accession>
<dbReference type="Proteomes" id="UP001163321">
    <property type="component" value="Chromosome 3"/>
</dbReference>
<sequence length="110" mass="11880">MVRKCGICGKDYARGSSTGTLKRHLTDKNGYKVSSNPGHTYQTTMSATKKGIGHSSTVSSYQMSAAQQVTLNMLFLKLLIMAGLPFRLAEDVLPHRVLLVYAHLGAAAIP</sequence>